<dbReference type="Pfam" id="PF08281">
    <property type="entry name" value="Sigma70_r4_2"/>
    <property type="match status" value="1"/>
</dbReference>
<dbReference type="GO" id="GO:0006352">
    <property type="term" value="P:DNA-templated transcription initiation"/>
    <property type="evidence" value="ECO:0007669"/>
    <property type="project" value="InterPro"/>
</dbReference>
<dbReference type="EMBL" id="FPIP01000002">
    <property type="protein sequence ID" value="SFW24305.1"/>
    <property type="molecule type" value="Genomic_DNA"/>
</dbReference>
<dbReference type="SUPFAM" id="SSF88659">
    <property type="entry name" value="Sigma3 and sigma4 domains of RNA polymerase sigma factors"/>
    <property type="match status" value="1"/>
</dbReference>
<evidence type="ECO:0000256" key="4">
    <source>
        <dbReference type="ARBA" id="ARBA00023125"/>
    </source>
</evidence>
<organism evidence="7 8">
    <name type="scientific">Ruminococcus flavefaciens</name>
    <dbReference type="NCBI Taxonomy" id="1265"/>
    <lineage>
        <taxon>Bacteria</taxon>
        <taxon>Bacillati</taxon>
        <taxon>Bacillota</taxon>
        <taxon>Clostridia</taxon>
        <taxon>Eubacteriales</taxon>
        <taxon>Oscillospiraceae</taxon>
        <taxon>Ruminococcus</taxon>
    </lineage>
</organism>
<proteinExistence type="inferred from homology"/>
<dbReference type="AlphaFoldDB" id="A0A1K1MMJ3"/>
<dbReference type="GO" id="GO:0003677">
    <property type="term" value="F:DNA binding"/>
    <property type="evidence" value="ECO:0007669"/>
    <property type="project" value="UniProtKB-KW"/>
</dbReference>
<reference evidence="8" key="1">
    <citation type="submission" date="2016-11" db="EMBL/GenBank/DDBJ databases">
        <authorList>
            <person name="Varghese N."/>
            <person name="Submissions S."/>
        </authorList>
    </citation>
    <scope>NUCLEOTIDE SEQUENCE [LARGE SCALE GENOMIC DNA]</scope>
    <source>
        <strain evidence="8">YL228</strain>
    </source>
</reference>
<dbReference type="InterPro" id="IPR039425">
    <property type="entry name" value="RNA_pol_sigma-70-like"/>
</dbReference>
<evidence type="ECO:0000256" key="3">
    <source>
        <dbReference type="ARBA" id="ARBA00023082"/>
    </source>
</evidence>
<dbReference type="PANTHER" id="PTHR43133">
    <property type="entry name" value="RNA POLYMERASE ECF-TYPE SIGMA FACTO"/>
    <property type="match status" value="1"/>
</dbReference>
<gene>
    <name evidence="7" type="ORF">SAMN02910280_1340</name>
</gene>
<dbReference type="InterPro" id="IPR013325">
    <property type="entry name" value="RNA_pol_sigma_r2"/>
</dbReference>
<dbReference type="RefSeq" id="WP_072299689.1">
    <property type="nucleotide sequence ID" value="NZ_FPIP01000002.1"/>
</dbReference>
<dbReference type="GO" id="GO:0016987">
    <property type="term" value="F:sigma factor activity"/>
    <property type="evidence" value="ECO:0007669"/>
    <property type="project" value="UniProtKB-KW"/>
</dbReference>
<accession>A0A1K1MMJ3</accession>
<evidence type="ECO:0000313" key="8">
    <source>
        <dbReference type="Proteomes" id="UP000183461"/>
    </source>
</evidence>
<evidence type="ECO:0000256" key="5">
    <source>
        <dbReference type="ARBA" id="ARBA00023163"/>
    </source>
</evidence>
<comment type="similarity">
    <text evidence="1">Belongs to the sigma-70 factor family. ECF subfamily.</text>
</comment>
<protein>
    <submittedName>
        <fullName evidence="7">RNA polymerase sigma-70 factor, ECF subfamily</fullName>
    </submittedName>
</protein>
<keyword evidence="5" id="KW-0804">Transcription</keyword>
<dbReference type="SUPFAM" id="SSF88946">
    <property type="entry name" value="Sigma2 domain of RNA polymerase sigma factors"/>
    <property type="match status" value="1"/>
</dbReference>
<dbReference type="InterPro" id="IPR013249">
    <property type="entry name" value="RNA_pol_sigma70_r4_t2"/>
</dbReference>
<dbReference type="Gene3D" id="1.10.1740.10">
    <property type="match status" value="1"/>
</dbReference>
<dbReference type="Proteomes" id="UP000183461">
    <property type="component" value="Unassembled WGS sequence"/>
</dbReference>
<dbReference type="Gene3D" id="1.10.10.10">
    <property type="entry name" value="Winged helix-like DNA-binding domain superfamily/Winged helix DNA-binding domain"/>
    <property type="match status" value="1"/>
</dbReference>
<evidence type="ECO:0000313" key="7">
    <source>
        <dbReference type="EMBL" id="SFW24305.1"/>
    </source>
</evidence>
<dbReference type="InterPro" id="IPR013324">
    <property type="entry name" value="RNA_pol_sigma_r3/r4-like"/>
</dbReference>
<evidence type="ECO:0000259" key="6">
    <source>
        <dbReference type="Pfam" id="PF08281"/>
    </source>
</evidence>
<keyword evidence="3" id="KW-0731">Sigma factor</keyword>
<keyword evidence="2" id="KW-0805">Transcription regulation</keyword>
<feature type="domain" description="RNA polymerase sigma factor 70 region 4 type 2" evidence="6">
    <location>
        <begin position="126"/>
        <end position="177"/>
    </location>
</feature>
<dbReference type="PANTHER" id="PTHR43133:SF8">
    <property type="entry name" value="RNA POLYMERASE SIGMA FACTOR HI_1459-RELATED"/>
    <property type="match status" value="1"/>
</dbReference>
<evidence type="ECO:0000256" key="1">
    <source>
        <dbReference type="ARBA" id="ARBA00010641"/>
    </source>
</evidence>
<dbReference type="InterPro" id="IPR036388">
    <property type="entry name" value="WH-like_DNA-bd_sf"/>
</dbReference>
<dbReference type="InterPro" id="IPR014284">
    <property type="entry name" value="RNA_pol_sigma-70_dom"/>
</dbReference>
<evidence type="ECO:0000256" key="2">
    <source>
        <dbReference type="ARBA" id="ARBA00023015"/>
    </source>
</evidence>
<keyword evidence="4" id="KW-0238">DNA-binding</keyword>
<name>A0A1K1MMJ3_RUMFL</name>
<dbReference type="NCBIfam" id="TIGR02937">
    <property type="entry name" value="sigma70-ECF"/>
    <property type="match status" value="1"/>
</dbReference>
<sequence>MTDQQARELLKSSPQKAHRLIFDEYYNYVYTIVFNRLRSYASREDIDACVSDVFSDVFLHYSTDNGYSGDIKGFIAAIARNRSVDMFRKLRVRSVNTVPVDGEEALQLPSADKVDELAEKAETCHALLDAVKSLGEPDSYIIMQKYYYGRKSADIADKVGLKPEAVRKRLSRAMDKLKKILTDIGEGR</sequence>